<evidence type="ECO:0000259" key="1">
    <source>
        <dbReference type="Pfam" id="PF14065"/>
    </source>
</evidence>
<evidence type="ECO:0000313" key="2">
    <source>
        <dbReference type="EMBL" id="WAZ20009.1"/>
    </source>
</evidence>
<organism evidence="2 3">
    <name type="scientific">Streptomyces cinnabarinus</name>
    <dbReference type="NCBI Taxonomy" id="67287"/>
    <lineage>
        <taxon>Bacteria</taxon>
        <taxon>Bacillati</taxon>
        <taxon>Actinomycetota</taxon>
        <taxon>Actinomycetes</taxon>
        <taxon>Kitasatosporales</taxon>
        <taxon>Streptomycetaceae</taxon>
        <taxon>Streptomyces</taxon>
    </lineage>
</organism>
<proteinExistence type="predicted"/>
<accession>A0ABY7K663</accession>
<reference evidence="2" key="1">
    <citation type="submission" date="2022-12" db="EMBL/GenBank/DDBJ databases">
        <authorList>
            <person name="Ruckert C."/>
            <person name="Busche T."/>
            <person name="Kalinowski J."/>
            <person name="Wittmann C."/>
        </authorList>
    </citation>
    <scope>NUCLEOTIDE SEQUENCE</scope>
    <source>
        <strain evidence="2">DSM 40467</strain>
    </source>
</reference>
<feature type="domain" description="Pvc16 N-terminal" evidence="1">
    <location>
        <begin position="9"/>
        <end position="186"/>
    </location>
</feature>
<dbReference type="Proteomes" id="UP001164439">
    <property type="component" value="Chromosome"/>
</dbReference>
<evidence type="ECO:0000313" key="3">
    <source>
        <dbReference type="Proteomes" id="UP001164439"/>
    </source>
</evidence>
<sequence length="398" mass="41786">MSDTFAVAAVTDTLRSILQGALGRQVPGTVVMARPPDEVAAERPTAALNVYLYRTTIDGAWRSLDPDGTRPGETGRPALPLVLHYVLTPYVSGDAQDSTAHRILGAAMAALHDHAQLTAEEIRRAAPFSDLHQQPEAVRITPVAFSTDDISKLWTAFQSQYRASVAYEARIVLLDSSVPGRAPLPVLGRGDQDRGPEASASTAGLLPTLDTVTVDLTGADPELVLGGTLLDSGVPTVRLAHPVLAGPDDLTAGQAGATEVRAALPADLAAGTWTAAVVLTSADGAQRATREVPFAIVPRITGTLPIEVTRDASGAALLEVECTPRVRPGQRVQLIVGDRPLAAADEFANVTSTLRFRWAGARPGRHALRLRVDGVESPLTDGAAEQPQFATDLAVVVS</sequence>
<gene>
    <name evidence="2" type="ORF">STRCI_001099</name>
</gene>
<keyword evidence="3" id="KW-1185">Reference proteome</keyword>
<name>A0ABY7K663_9ACTN</name>
<dbReference type="EMBL" id="CP114413">
    <property type="protein sequence ID" value="WAZ20009.1"/>
    <property type="molecule type" value="Genomic_DNA"/>
</dbReference>
<protein>
    <submittedName>
        <fullName evidence="2">DUF4255 domain-containing protein</fullName>
    </submittedName>
</protein>
<dbReference type="RefSeq" id="WP_269657700.1">
    <property type="nucleotide sequence ID" value="NZ_CP114413.1"/>
</dbReference>
<dbReference type="Pfam" id="PF14065">
    <property type="entry name" value="Pvc16_N"/>
    <property type="match status" value="1"/>
</dbReference>
<dbReference type="InterPro" id="IPR025351">
    <property type="entry name" value="Pvc16_N"/>
</dbReference>